<evidence type="ECO:0000313" key="1">
    <source>
        <dbReference type="EMBL" id="ETV67617.1"/>
    </source>
</evidence>
<dbReference type="EMBL" id="KI913195">
    <property type="protein sequence ID" value="ETV67617.1"/>
    <property type="molecule type" value="Genomic_DNA"/>
</dbReference>
<proteinExistence type="predicted"/>
<accession>W4FJE4</accession>
<organism evidence="1">
    <name type="scientific">Aphanomyces astaci</name>
    <name type="common">Crayfish plague agent</name>
    <dbReference type="NCBI Taxonomy" id="112090"/>
    <lineage>
        <taxon>Eukaryota</taxon>
        <taxon>Sar</taxon>
        <taxon>Stramenopiles</taxon>
        <taxon>Oomycota</taxon>
        <taxon>Saprolegniomycetes</taxon>
        <taxon>Saprolegniales</taxon>
        <taxon>Verrucalvaceae</taxon>
        <taxon>Aphanomyces</taxon>
    </lineage>
</organism>
<reference evidence="1" key="1">
    <citation type="submission" date="2013-12" db="EMBL/GenBank/DDBJ databases">
        <title>The Genome Sequence of Aphanomyces astaci APO3.</title>
        <authorList>
            <consortium name="The Broad Institute Genomics Platform"/>
            <person name="Russ C."/>
            <person name="Tyler B."/>
            <person name="van West P."/>
            <person name="Dieguez-Uribeondo J."/>
            <person name="Young S.K."/>
            <person name="Zeng Q."/>
            <person name="Gargeya S."/>
            <person name="Fitzgerald M."/>
            <person name="Abouelleil A."/>
            <person name="Alvarado L."/>
            <person name="Chapman S.B."/>
            <person name="Gainer-Dewar J."/>
            <person name="Goldberg J."/>
            <person name="Griggs A."/>
            <person name="Gujja S."/>
            <person name="Hansen M."/>
            <person name="Howarth C."/>
            <person name="Imamovic A."/>
            <person name="Ireland A."/>
            <person name="Larimer J."/>
            <person name="McCowan C."/>
            <person name="Murphy C."/>
            <person name="Pearson M."/>
            <person name="Poon T.W."/>
            <person name="Priest M."/>
            <person name="Roberts A."/>
            <person name="Saif S."/>
            <person name="Shea T."/>
            <person name="Sykes S."/>
            <person name="Wortman J."/>
            <person name="Nusbaum C."/>
            <person name="Birren B."/>
        </authorList>
    </citation>
    <scope>NUCLEOTIDE SEQUENCE [LARGE SCALE GENOMIC DNA]</scope>
    <source>
        <strain evidence="1">APO3</strain>
    </source>
</reference>
<protein>
    <submittedName>
        <fullName evidence="1">Uncharacterized protein</fullName>
    </submittedName>
</protein>
<dbReference type="RefSeq" id="XP_009842874.1">
    <property type="nucleotide sequence ID" value="XM_009844572.1"/>
</dbReference>
<dbReference type="GeneID" id="20818210"/>
<dbReference type="AlphaFoldDB" id="W4FJE4"/>
<name>W4FJE4_APHAT</name>
<dbReference type="VEuPathDB" id="FungiDB:H257_16214"/>
<sequence length="96" mass="11173">MVWLFRRQQQHRQSGENVGAVCEGSYRRCARRHAGTSPCDLARDYDCLLDSDENTRAEWHWVLQPRQLRPRSYSMQVHQILAKASKPSALSIKAYV</sequence>
<gene>
    <name evidence="1" type="ORF">H257_16214</name>
</gene>